<keyword evidence="3" id="KW-1185">Reference proteome</keyword>
<feature type="compositionally biased region" description="Low complexity" evidence="1">
    <location>
        <begin position="127"/>
        <end position="145"/>
    </location>
</feature>
<dbReference type="AlphaFoldDB" id="A0A6H5J4T4"/>
<evidence type="ECO:0000313" key="3">
    <source>
        <dbReference type="Proteomes" id="UP000479190"/>
    </source>
</evidence>
<gene>
    <name evidence="2" type="ORF">TBRA_LOCUS16083</name>
</gene>
<evidence type="ECO:0000313" key="2">
    <source>
        <dbReference type="EMBL" id="CAB0044495.1"/>
    </source>
</evidence>
<feature type="compositionally biased region" description="Low complexity" evidence="1">
    <location>
        <begin position="168"/>
        <end position="177"/>
    </location>
</feature>
<evidence type="ECO:0000256" key="1">
    <source>
        <dbReference type="SAM" id="MobiDB-lite"/>
    </source>
</evidence>
<reference evidence="2 3" key="1">
    <citation type="submission" date="2020-02" db="EMBL/GenBank/DDBJ databases">
        <authorList>
            <person name="Ferguson B K."/>
        </authorList>
    </citation>
    <scope>NUCLEOTIDE SEQUENCE [LARGE SCALE GENOMIC DNA]</scope>
</reference>
<protein>
    <submittedName>
        <fullName evidence="2">Uncharacterized protein</fullName>
    </submittedName>
</protein>
<dbReference type="EMBL" id="CADCXV010001460">
    <property type="protein sequence ID" value="CAB0044495.1"/>
    <property type="molecule type" value="Genomic_DNA"/>
</dbReference>
<accession>A0A6H5J4T4</accession>
<feature type="region of interest" description="Disordered" evidence="1">
    <location>
        <begin position="122"/>
        <end position="184"/>
    </location>
</feature>
<proteinExistence type="predicted"/>
<organism evidence="2 3">
    <name type="scientific">Trichogramma brassicae</name>
    <dbReference type="NCBI Taxonomy" id="86971"/>
    <lineage>
        <taxon>Eukaryota</taxon>
        <taxon>Metazoa</taxon>
        <taxon>Ecdysozoa</taxon>
        <taxon>Arthropoda</taxon>
        <taxon>Hexapoda</taxon>
        <taxon>Insecta</taxon>
        <taxon>Pterygota</taxon>
        <taxon>Neoptera</taxon>
        <taxon>Endopterygota</taxon>
        <taxon>Hymenoptera</taxon>
        <taxon>Apocrita</taxon>
        <taxon>Proctotrupomorpha</taxon>
        <taxon>Chalcidoidea</taxon>
        <taxon>Trichogrammatidae</taxon>
        <taxon>Trichogramma</taxon>
    </lineage>
</organism>
<sequence length="302" mass="34086">MRQRARSYIARIYNTHRHMHFFCAPPARICAVHVAVENERERDRKGKALFDPCQDLNGEKQYPVYPIIDIEFVAAAAPEFLYEYAYNSNGKGRRQSVQNNNESLLLIWPRGERAYTLRSRDTWEKVSGTPTRRASSRSSRPFGSARHSRSLRLYTHTPPTRRASKSRQQQQQQQQQQRSMIHSESARLTVRSVVAGVRNDVLYISFAINTRTSTEEAREFSLTLICYTAVYVVVETEHVMVYMYASAAAAAAAAAARGEERGGAGPAGAKAQRMSENDDDLYTSSGDKFLGAHRTLTTTTPI</sequence>
<name>A0A6H5J4T4_9HYME</name>
<dbReference type="Proteomes" id="UP000479190">
    <property type="component" value="Unassembled WGS sequence"/>
</dbReference>